<sequence length="343" mass="38775">MRDNLGETENEVEYENLRAKEALLMLRNNEVALVEEQVFLFCVVVFFVLYCVGGVVVQHETEDRKIISGITHRFHHDLIFMEVEIDGSVTVETVGNTAIGEVSSIADDNREGGSSVEPNDNQDQHDNGTQDSSGGITIPSAIPTVSVVSVEEPYVGQEFGSEAAAHAFYNAYATEVGFIVRVSKLSRSRRDGTAIGRTLVCNKEGFRMADKREKIVRQRAETRVGCRAMIMVRKLSSGKWVVAKFVKEHTHPLTPGKGRRDFYYEQYPTEQDKIRELSQQLATEKKRSAAYKRHLELIFEQIEEQNDNLSKKIQHIVDCVKEMEAKEEHSRQCEGDGSQRTTE</sequence>
<dbReference type="PANTHER" id="PTHR46328:SF42">
    <property type="entry name" value="PROTEIN FAR1-RELATED SEQUENCE 5-LIKE ISOFORM X1"/>
    <property type="match status" value="1"/>
</dbReference>
<gene>
    <name evidence="5" type="ORF">glysoja_031644</name>
</gene>
<evidence type="ECO:0000313" key="5">
    <source>
        <dbReference type="EMBL" id="KHN06202.1"/>
    </source>
</evidence>
<evidence type="ECO:0000259" key="4">
    <source>
        <dbReference type="Pfam" id="PF03101"/>
    </source>
</evidence>
<evidence type="ECO:0000256" key="2">
    <source>
        <dbReference type="SAM" id="MobiDB-lite"/>
    </source>
</evidence>
<dbReference type="AlphaFoldDB" id="A0A0B2PF49"/>
<name>A0A0B2PF49_GLYSO</name>
<keyword evidence="1" id="KW-0175">Coiled coil</keyword>
<feature type="transmembrane region" description="Helical" evidence="3">
    <location>
        <begin position="38"/>
        <end position="57"/>
    </location>
</feature>
<accession>A0A0B2PF49</accession>
<protein>
    <submittedName>
        <fullName evidence="5">Protein FAR1-RELATED SEQUENCE 5</fullName>
    </submittedName>
</protein>
<organism evidence="5">
    <name type="scientific">Glycine soja</name>
    <name type="common">Wild soybean</name>
    <dbReference type="NCBI Taxonomy" id="3848"/>
    <lineage>
        <taxon>Eukaryota</taxon>
        <taxon>Viridiplantae</taxon>
        <taxon>Streptophyta</taxon>
        <taxon>Embryophyta</taxon>
        <taxon>Tracheophyta</taxon>
        <taxon>Spermatophyta</taxon>
        <taxon>Magnoliopsida</taxon>
        <taxon>eudicotyledons</taxon>
        <taxon>Gunneridae</taxon>
        <taxon>Pentapetalae</taxon>
        <taxon>rosids</taxon>
        <taxon>fabids</taxon>
        <taxon>Fabales</taxon>
        <taxon>Fabaceae</taxon>
        <taxon>Papilionoideae</taxon>
        <taxon>50 kb inversion clade</taxon>
        <taxon>NPAAA clade</taxon>
        <taxon>indigoferoid/millettioid clade</taxon>
        <taxon>Phaseoleae</taxon>
        <taxon>Glycine</taxon>
        <taxon>Glycine subgen. Soja</taxon>
    </lineage>
</organism>
<dbReference type="PANTHER" id="PTHR46328">
    <property type="entry name" value="FAR-RED IMPAIRED RESPONSIVE (FAR1) FAMILY PROTEIN-RELATED"/>
    <property type="match status" value="1"/>
</dbReference>
<evidence type="ECO:0000256" key="3">
    <source>
        <dbReference type="SAM" id="Phobius"/>
    </source>
</evidence>
<evidence type="ECO:0000256" key="1">
    <source>
        <dbReference type="SAM" id="Coils"/>
    </source>
</evidence>
<keyword evidence="3" id="KW-1133">Transmembrane helix</keyword>
<feature type="region of interest" description="Disordered" evidence="2">
    <location>
        <begin position="102"/>
        <end position="136"/>
    </location>
</feature>
<feature type="coiled-coil region" evidence="1">
    <location>
        <begin position="274"/>
        <end position="312"/>
    </location>
</feature>
<reference evidence="5" key="1">
    <citation type="submission" date="2014-07" db="EMBL/GenBank/DDBJ databases">
        <title>Identification of a novel salt tolerance gene in wild soybean by whole-genome sequencing.</title>
        <authorList>
            <person name="Lam H.-M."/>
            <person name="Qi X."/>
            <person name="Li M.-W."/>
            <person name="Liu X."/>
            <person name="Xie M."/>
            <person name="Ni M."/>
            <person name="Xu X."/>
        </authorList>
    </citation>
    <scope>NUCLEOTIDE SEQUENCE [LARGE SCALE GENOMIC DNA]</scope>
    <source>
        <tissue evidence="5">Root</tissue>
    </source>
</reference>
<dbReference type="EMBL" id="KN667679">
    <property type="protein sequence ID" value="KHN06202.1"/>
    <property type="molecule type" value="Genomic_DNA"/>
</dbReference>
<feature type="domain" description="FAR1" evidence="4">
    <location>
        <begin position="168"/>
        <end position="254"/>
    </location>
</feature>
<dbReference type="Proteomes" id="UP000053555">
    <property type="component" value="Unassembled WGS sequence"/>
</dbReference>
<dbReference type="InterPro" id="IPR004330">
    <property type="entry name" value="FAR1_DNA_bnd_dom"/>
</dbReference>
<keyword evidence="3" id="KW-0472">Membrane</keyword>
<dbReference type="Pfam" id="PF03101">
    <property type="entry name" value="FAR1"/>
    <property type="match status" value="1"/>
</dbReference>
<keyword evidence="3" id="KW-0812">Transmembrane</keyword>
<proteinExistence type="predicted"/>